<evidence type="ECO:0000256" key="1">
    <source>
        <dbReference type="ARBA" id="ARBA00009084"/>
    </source>
</evidence>
<feature type="binding site" evidence="3">
    <location>
        <begin position="138"/>
        <end position="140"/>
    </location>
    <ligand>
        <name>substrate</name>
    </ligand>
</feature>
<evidence type="ECO:0000256" key="2">
    <source>
        <dbReference type="ARBA" id="ARBA00023239"/>
    </source>
</evidence>
<evidence type="ECO:0000259" key="5">
    <source>
        <dbReference type="Pfam" id="PF00206"/>
    </source>
</evidence>
<dbReference type="NCBIfam" id="NF008909">
    <property type="entry name" value="PRK12273.1"/>
    <property type="match status" value="1"/>
</dbReference>
<protein>
    <recommendedName>
        <fullName evidence="3">Fumarate hydratase class II</fullName>
        <shortName evidence="3">Fumarase C</shortName>
        <ecNumber evidence="3">4.2.1.2</ecNumber>
    </recommendedName>
    <alternativeName>
        <fullName evidence="3">Aerobic fumarase</fullName>
    </alternativeName>
    <alternativeName>
        <fullName evidence="3">Iron-independent fumarase</fullName>
    </alternativeName>
</protein>
<dbReference type="PANTHER" id="PTHR11444">
    <property type="entry name" value="ASPARTATEAMMONIA/ARGININOSUCCINATE/ADENYLOSUCCINATE LYASE"/>
    <property type="match status" value="1"/>
</dbReference>
<feature type="active site" evidence="3">
    <location>
        <position position="317"/>
    </location>
</feature>
<comment type="miscellaneous">
    <text evidence="3">There are 2 substrate-binding sites: the catalytic A site, and the non-catalytic B site that may play a role in the transfer of substrate or product between the active site and the solvent. Alternatively, the B site may bind allosteric effectors.</text>
</comment>
<gene>
    <name evidence="3 7" type="primary">fumC</name>
    <name evidence="7" type="ORF">FRC98_19870</name>
</gene>
<evidence type="ECO:0000313" key="8">
    <source>
        <dbReference type="Proteomes" id="UP000321412"/>
    </source>
</evidence>
<dbReference type="Pfam" id="PF00206">
    <property type="entry name" value="Lyase_1"/>
    <property type="match status" value="1"/>
</dbReference>
<comment type="pathway">
    <text evidence="3">Carbohydrate metabolism; tricarboxylic acid cycle; (S)-malate from fumarate: step 1/1.</text>
</comment>
<dbReference type="FunFam" id="1.10.40.30:FF:000002">
    <property type="entry name" value="Fumarate hydratase class II"/>
    <property type="match status" value="1"/>
</dbReference>
<dbReference type="Proteomes" id="UP000321412">
    <property type="component" value="Unassembled WGS sequence"/>
</dbReference>
<dbReference type="Gene3D" id="1.10.275.10">
    <property type="entry name" value="Fumarase/aspartase (N-terminal domain)"/>
    <property type="match status" value="1"/>
</dbReference>
<proteinExistence type="inferred from homology"/>
<dbReference type="PRINTS" id="PR00149">
    <property type="entry name" value="FUMRATELYASE"/>
</dbReference>
<feature type="binding site" evidence="3">
    <location>
        <position position="186"/>
    </location>
    <ligand>
        <name>substrate</name>
    </ligand>
</feature>
<dbReference type="PROSITE" id="PS00163">
    <property type="entry name" value="FUMARATE_LYASES"/>
    <property type="match status" value="1"/>
</dbReference>
<comment type="subcellular location">
    <subcellularLocation>
        <location evidence="3">Cytoplasm</location>
    </subcellularLocation>
</comment>
<dbReference type="FunFam" id="1.10.275.10:FF:000001">
    <property type="entry name" value="Fumarate hydratase, mitochondrial"/>
    <property type="match status" value="1"/>
</dbReference>
<dbReference type="PRINTS" id="PR00145">
    <property type="entry name" value="ARGSUCLYASE"/>
</dbReference>
<dbReference type="GO" id="GO:0006106">
    <property type="term" value="P:fumarate metabolic process"/>
    <property type="evidence" value="ECO:0007669"/>
    <property type="project" value="InterPro"/>
</dbReference>
<feature type="binding site" description="in site B" evidence="3">
    <location>
        <begin position="128"/>
        <end position="131"/>
    </location>
    <ligand>
        <name>substrate</name>
    </ligand>
</feature>
<dbReference type="GO" id="GO:0006099">
    <property type="term" value="P:tricarboxylic acid cycle"/>
    <property type="evidence" value="ECO:0007669"/>
    <property type="project" value="UniProtKB-UniRule"/>
</dbReference>
<dbReference type="InterPro" id="IPR020557">
    <property type="entry name" value="Fumarate_lyase_CS"/>
</dbReference>
<dbReference type="GO" id="GO:0005737">
    <property type="term" value="C:cytoplasm"/>
    <property type="evidence" value="ECO:0007669"/>
    <property type="project" value="UniProtKB-SubCell"/>
</dbReference>
<feature type="binding site" evidence="3">
    <location>
        <begin position="323"/>
        <end position="325"/>
    </location>
    <ligand>
        <name>substrate</name>
    </ligand>
</feature>
<comment type="function">
    <text evidence="3">Involved in the TCA cycle. Catalyzes the stereospecific interconversion of fumarate to L-malate.</text>
</comment>
<dbReference type="Gene3D" id="1.20.200.10">
    <property type="entry name" value="Fumarase/aspartase (Central domain)"/>
    <property type="match status" value="1"/>
</dbReference>
<dbReference type="FunFam" id="1.20.200.10:FF:000001">
    <property type="entry name" value="Fumarate hydratase, mitochondrial"/>
    <property type="match status" value="1"/>
</dbReference>
<dbReference type="InterPro" id="IPR022761">
    <property type="entry name" value="Fumarate_lyase_N"/>
</dbReference>
<evidence type="ECO:0000259" key="6">
    <source>
        <dbReference type="Pfam" id="PF10415"/>
    </source>
</evidence>
<dbReference type="CDD" id="cd01362">
    <property type="entry name" value="Fumarase_classII"/>
    <property type="match status" value="1"/>
</dbReference>
<dbReference type="Pfam" id="PF10415">
    <property type="entry name" value="FumaraseC_C"/>
    <property type="match status" value="1"/>
</dbReference>
<dbReference type="RefSeq" id="WP_146983287.1">
    <property type="nucleotide sequence ID" value="NZ_VOSM01000017.1"/>
</dbReference>
<feature type="binding site" evidence="3">
    <location>
        <position position="318"/>
    </location>
    <ligand>
        <name>substrate</name>
    </ligand>
</feature>
<evidence type="ECO:0000256" key="4">
    <source>
        <dbReference type="SAM" id="MobiDB-lite"/>
    </source>
</evidence>
<reference evidence="7 8" key="1">
    <citation type="submission" date="2019-08" db="EMBL/GenBank/DDBJ databases">
        <title>Bradymonadales sp. TMQ4.</title>
        <authorList>
            <person name="Liang Q."/>
        </authorList>
    </citation>
    <scope>NUCLEOTIDE SEQUENCE [LARGE SCALE GENOMIC DNA]</scope>
    <source>
        <strain evidence="7 8">TMQ4</strain>
    </source>
</reference>
<organism evidence="7 8">
    <name type="scientific">Lujinxingia vulgaris</name>
    <dbReference type="NCBI Taxonomy" id="2600176"/>
    <lineage>
        <taxon>Bacteria</taxon>
        <taxon>Deltaproteobacteria</taxon>
        <taxon>Bradymonadales</taxon>
        <taxon>Lujinxingiaceae</taxon>
        <taxon>Lujinxingia</taxon>
    </lineage>
</organism>
<keyword evidence="3" id="KW-0963">Cytoplasm</keyword>
<dbReference type="InterPro" id="IPR008948">
    <property type="entry name" value="L-Aspartase-like"/>
</dbReference>
<dbReference type="SUPFAM" id="SSF48557">
    <property type="entry name" value="L-aspartase-like"/>
    <property type="match status" value="1"/>
</dbReference>
<keyword evidence="2 3" id="KW-0456">Lyase</keyword>
<comment type="caution">
    <text evidence="7">The sequence shown here is derived from an EMBL/GenBank/DDBJ whole genome shotgun (WGS) entry which is preliminary data.</text>
</comment>
<dbReference type="InterPro" id="IPR005677">
    <property type="entry name" value="Fum_hydII"/>
</dbReference>
<dbReference type="HAMAP" id="MF_00743">
    <property type="entry name" value="FumaraseC"/>
    <property type="match status" value="1"/>
</dbReference>
<dbReference type="OrthoDB" id="9802809at2"/>
<feature type="binding site" evidence="3">
    <location>
        <begin position="97"/>
        <end position="99"/>
    </location>
    <ligand>
        <name>substrate</name>
    </ligand>
</feature>
<feature type="domain" description="Fumarate lyase N-terminal" evidence="5">
    <location>
        <begin position="11"/>
        <end position="341"/>
    </location>
</feature>
<dbReference type="AlphaFoldDB" id="A0A5C6WX23"/>
<comment type="similarity">
    <text evidence="1 3">Belongs to the class-II fumarase/aspartase family. Fumarase subfamily.</text>
</comment>
<feature type="domain" description="Fumarase C C-terminal" evidence="6">
    <location>
        <begin position="407"/>
        <end position="460"/>
    </location>
</feature>
<dbReference type="InterPro" id="IPR018951">
    <property type="entry name" value="Fumarase_C_C"/>
</dbReference>
<comment type="catalytic activity">
    <reaction evidence="3">
        <text>(S)-malate = fumarate + H2O</text>
        <dbReference type="Rhea" id="RHEA:12460"/>
        <dbReference type="ChEBI" id="CHEBI:15377"/>
        <dbReference type="ChEBI" id="CHEBI:15589"/>
        <dbReference type="ChEBI" id="CHEBI:29806"/>
        <dbReference type="EC" id="4.2.1.2"/>
    </reaction>
</comment>
<dbReference type="EC" id="4.2.1.2" evidence="3"/>
<name>A0A5C6WX23_9DELT</name>
<dbReference type="NCBIfam" id="TIGR00979">
    <property type="entry name" value="fumC_II"/>
    <property type="match status" value="1"/>
</dbReference>
<dbReference type="GO" id="GO:0006108">
    <property type="term" value="P:malate metabolic process"/>
    <property type="evidence" value="ECO:0007669"/>
    <property type="project" value="TreeGrafter"/>
</dbReference>
<dbReference type="Gene3D" id="1.10.40.30">
    <property type="entry name" value="Fumarase/aspartase (C-terminal domain)"/>
    <property type="match status" value="1"/>
</dbReference>
<keyword evidence="3" id="KW-0816">Tricarboxylic acid cycle</keyword>
<dbReference type="GO" id="GO:0004333">
    <property type="term" value="F:fumarate hydratase activity"/>
    <property type="evidence" value="ECO:0007669"/>
    <property type="project" value="UniProtKB-UniRule"/>
</dbReference>
<dbReference type="PANTHER" id="PTHR11444:SF1">
    <property type="entry name" value="FUMARATE HYDRATASE, MITOCHONDRIAL"/>
    <property type="match status" value="1"/>
</dbReference>
<comment type="subunit">
    <text evidence="3">Homotetramer.</text>
</comment>
<dbReference type="InterPro" id="IPR024083">
    <property type="entry name" value="Fumarase/histidase_N"/>
</dbReference>
<sequence length="465" mass="49818">MSTRTEYDSMGAVEVPSDAYWGAQTQRSIQNFKIGGHRMPRPMIKALGMVKHATAEANCGLGLLSEEKKKAIQAAAQEVIDGKLDEHFPLVVWQTGSGTQTNMNTNEVIANRAIEMLGGELGSKSPIHPNDDVNKSQSTNDSFPTASAVAIVDQFESALLPALSHLRDALDAKAEAFADIVKVGRTHLMDATPLTLGQEFSGYSAQLTYAERAIRQSLELLVELAIGGTAVGSGLNTVEGYDKAVCDALAAMSGYAFKPAPNKFALLAGKEAIVEAHGALKTLATSLNKIANDIRWMGSGPRCGFGELVLPSNEPGSSIMPGKVNPTQSEAMTMVCAHVFGNDAAVGFAAANGNFELNVYKPMLVHNVLESTRLLTDAMHSFTDNCVVGIEPDREQIADYLERCLMLVTALNPVIGYDKAAEVAKKAYKEKTTLRQAITELGYLSGEEFDKAINPRAMTHPKAKA</sequence>
<feature type="region of interest" description="Disordered" evidence="4">
    <location>
        <begin position="121"/>
        <end position="140"/>
    </location>
</feature>
<feature type="site" description="Important for catalytic activity" evidence="3">
    <location>
        <position position="330"/>
    </location>
</feature>
<accession>A0A5C6WX23</accession>
<feature type="active site" description="Proton donor/acceptor" evidence="3">
    <location>
        <position position="187"/>
    </location>
</feature>
<dbReference type="UniPathway" id="UPA00223">
    <property type="reaction ID" value="UER01007"/>
</dbReference>
<evidence type="ECO:0000313" key="7">
    <source>
        <dbReference type="EMBL" id="TXD33955.1"/>
    </source>
</evidence>
<evidence type="ECO:0000256" key="3">
    <source>
        <dbReference type="HAMAP-Rule" id="MF_00743"/>
    </source>
</evidence>
<dbReference type="EMBL" id="VOSM01000017">
    <property type="protein sequence ID" value="TXD33955.1"/>
    <property type="molecule type" value="Genomic_DNA"/>
</dbReference>
<keyword evidence="8" id="KW-1185">Reference proteome</keyword>
<dbReference type="InterPro" id="IPR000362">
    <property type="entry name" value="Fumarate_lyase_fam"/>
</dbReference>